<dbReference type="GO" id="GO:0070939">
    <property type="term" value="C:Dsl1/NZR complex"/>
    <property type="evidence" value="ECO:0007669"/>
    <property type="project" value="InterPro"/>
</dbReference>
<dbReference type="GO" id="GO:0006888">
    <property type="term" value="P:endoplasmic reticulum to Golgi vesicle-mediated transport"/>
    <property type="evidence" value="ECO:0007669"/>
    <property type="project" value="InterPro"/>
</dbReference>
<dbReference type="STRING" id="284592.B5RUX0"/>
<dbReference type="PANTHER" id="PTHR13520:SF0">
    <property type="entry name" value="RAD50-INTERACTING PROTEIN 1"/>
    <property type="match status" value="1"/>
</dbReference>
<dbReference type="Gene3D" id="6.10.280.210">
    <property type="entry name" value="Dsl1p vesicle tethering complex, Tip20p subunit, domain A"/>
    <property type="match status" value="1"/>
</dbReference>
<dbReference type="GO" id="GO:0006890">
    <property type="term" value="P:retrograde vesicle-mediated transport, Golgi to endoplasmic reticulum"/>
    <property type="evidence" value="ECO:0007669"/>
    <property type="project" value="InterPro"/>
</dbReference>
<dbReference type="Gene3D" id="1.20.58.1420">
    <property type="entry name" value="Dsl1p vesicle tethering complex, Tip20p subunit, domain B"/>
    <property type="match status" value="1"/>
</dbReference>
<dbReference type="eggNOG" id="KOG2218">
    <property type="taxonomic scope" value="Eukaryota"/>
</dbReference>
<reference evidence="1 2" key="1">
    <citation type="journal article" date="2004" name="Nature">
        <title>Genome evolution in yeasts.</title>
        <authorList>
            <consortium name="Genolevures"/>
            <person name="Dujon B."/>
            <person name="Sherman D."/>
            <person name="Fischer G."/>
            <person name="Durrens P."/>
            <person name="Casaregola S."/>
            <person name="Lafontaine I."/>
            <person name="de Montigny J."/>
            <person name="Marck C."/>
            <person name="Neuveglise C."/>
            <person name="Talla E."/>
            <person name="Goffard N."/>
            <person name="Frangeul L."/>
            <person name="Aigle M."/>
            <person name="Anthouard V."/>
            <person name="Babour A."/>
            <person name="Barbe V."/>
            <person name="Barnay S."/>
            <person name="Blanchin S."/>
            <person name="Beckerich J.M."/>
            <person name="Beyne E."/>
            <person name="Bleykasten C."/>
            <person name="Boisrame A."/>
            <person name="Boyer J."/>
            <person name="Cattolico L."/>
            <person name="Confanioleri F."/>
            <person name="de Daruvar A."/>
            <person name="Despons L."/>
            <person name="Fabre E."/>
            <person name="Fairhead C."/>
            <person name="Ferry-Dumazet H."/>
            <person name="Groppi A."/>
            <person name="Hantraye F."/>
            <person name="Hennequin C."/>
            <person name="Jauniaux N."/>
            <person name="Joyet P."/>
            <person name="Kachouri R."/>
            <person name="Kerrest A."/>
            <person name="Koszul R."/>
            <person name="Lemaire M."/>
            <person name="Lesur I."/>
            <person name="Ma L."/>
            <person name="Muller H."/>
            <person name="Nicaud J.M."/>
            <person name="Nikolski M."/>
            <person name="Oztas S."/>
            <person name="Ozier-Kalogeropoulos O."/>
            <person name="Pellenz S."/>
            <person name="Potier S."/>
            <person name="Richard G.F."/>
            <person name="Straub M.L."/>
            <person name="Suleau A."/>
            <person name="Swennene D."/>
            <person name="Tekaia F."/>
            <person name="Wesolowski-Louvel M."/>
            <person name="Westhof E."/>
            <person name="Wirth B."/>
            <person name="Zeniou-Meyer M."/>
            <person name="Zivanovic I."/>
            <person name="Bolotin-Fukuhara M."/>
            <person name="Thierry A."/>
            <person name="Bouchier C."/>
            <person name="Caudron B."/>
            <person name="Scarpelli C."/>
            <person name="Gaillardin C."/>
            <person name="Weissenbach J."/>
            <person name="Wincker P."/>
            <person name="Souciet J.L."/>
        </authorList>
    </citation>
    <scope>NUCLEOTIDE SEQUENCE [LARGE SCALE GENOMIC DNA]</scope>
    <source>
        <strain evidence="2">ATCC 36239 / CBS 767 / BCRC 21394 / JCM 1990 / NBRC 0083 / IGC 2968</strain>
    </source>
</reference>
<dbReference type="InterPro" id="IPR042042">
    <property type="entry name" value="Tip20p_domB"/>
</dbReference>
<proteinExistence type="predicted"/>
<dbReference type="KEGG" id="dha:DEHA2G21164g"/>
<dbReference type="InterPro" id="IPR042041">
    <property type="entry name" value="Tip20p_domA"/>
</dbReference>
<gene>
    <name evidence="1" type="ordered locus">DEHA2G21164g</name>
</gene>
<dbReference type="PROSITE" id="PS51386">
    <property type="entry name" value="RINT1_TIP20"/>
    <property type="match status" value="1"/>
</dbReference>
<dbReference type="AlphaFoldDB" id="B5RUX0"/>
<dbReference type="GeneID" id="8999270"/>
<dbReference type="EMBL" id="CR382139">
    <property type="protein sequence ID" value="CAR66014.1"/>
    <property type="molecule type" value="Genomic_DNA"/>
</dbReference>
<sequence>MYFYQMCSKSSVSIPIKRRLLGKTGNMEYMNANFTSIRDLDSIDDRISELEAYKLKIDEAVKAKVSNDSRSSSNVSTQYEEKKNRRVEEVLGELNLLLTKPDDEALAQVGTLIEDYGNLAVLDNVSSLYKRKQKLKLGMAFLQNARDLEAEIESLAIEDITRVSQTKDRLQKLAIGHEIIPVSIKVIKQLSDALGDKIATFKKKLEDEFRNVLEEIKWLAPKFEKRSIPQAKMASIHTYMSKLFELQSINSTPEYPDTWWATDVLLEPIVVRFNYHFNTANKETNKLSKPEWALNFIENFLSENLSYLKLVIGDTIKPFSGIIDYEIINTLLNPVREKMFKMIESINENIAKSQEGQENREKSGRILSHLIFELSSFDQRLRNVYKFNPYVKDIAILPSKKWMGLTGDILLHGDNENLAAVNWLNFEFELATERFNTEIIHSEKAFKIDFDYQASQEPKTFHERLLKPTYSAYNLTKLFNNLTSHHKTLNIVKYQLKYVSNIQLKLIELYYDKLKQLLRNFGDSFNSKLVLNFIPGGLGNDSSTNTDSNNTKNGLKGLEILTELYCSTKFVNNNLEQWSEELVFIQLWNSYKSISNKTHSFGSTIFDNSISDFSSLLSKILSNYEQFFRKEIKASLKNYVNSSQWDIGTNNNLEASSDLSLLVNNLPIYMSYLEKCLSDLDYYLITNKIVTLLSVVLREFIITNNQFSATGVRQFKVDFEFIISQLKRSLLLSSSLNDYSNINNKEYLKVNESIEFLLEIDTQTAKLFKNHYDKIPELRSKFDGGLKHLSNNEINDLVFRIL</sequence>
<evidence type="ECO:0000313" key="1">
    <source>
        <dbReference type="EMBL" id="CAR66014.1"/>
    </source>
</evidence>
<organism evidence="1 2">
    <name type="scientific">Debaryomyces hansenii (strain ATCC 36239 / CBS 767 / BCRC 21394 / JCM 1990 / NBRC 0083 / IGC 2968)</name>
    <name type="common">Yeast</name>
    <name type="synonym">Torulaspora hansenii</name>
    <dbReference type="NCBI Taxonomy" id="284592"/>
    <lineage>
        <taxon>Eukaryota</taxon>
        <taxon>Fungi</taxon>
        <taxon>Dikarya</taxon>
        <taxon>Ascomycota</taxon>
        <taxon>Saccharomycotina</taxon>
        <taxon>Pichiomycetes</taxon>
        <taxon>Debaryomycetaceae</taxon>
        <taxon>Debaryomyces</taxon>
    </lineage>
</organism>
<evidence type="ECO:0000313" key="2">
    <source>
        <dbReference type="Proteomes" id="UP000000599"/>
    </source>
</evidence>
<keyword evidence="2" id="KW-1185">Reference proteome</keyword>
<dbReference type="RefSeq" id="XP_002770682.1">
    <property type="nucleotide sequence ID" value="XM_002770636.1"/>
</dbReference>
<dbReference type="OrthoDB" id="407410at2759"/>
<dbReference type="Gene3D" id="1.20.58.670">
    <property type="entry name" value="Dsl1p vesicle tethering complex, Tip20p subunit, domain D"/>
    <property type="match status" value="1"/>
</dbReference>
<dbReference type="InParanoid" id="B5RUX0"/>
<dbReference type="FunCoup" id="B5RUX0">
    <property type="interactions" value="144"/>
</dbReference>
<dbReference type="PANTHER" id="PTHR13520">
    <property type="entry name" value="RAD50-INTERACTING PROTEIN 1 RINT-1"/>
    <property type="match status" value="1"/>
</dbReference>
<dbReference type="InterPro" id="IPR007528">
    <property type="entry name" value="RINT1_Tip20"/>
</dbReference>
<dbReference type="VEuPathDB" id="FungiDB:DEHA2G21164g"/>
<name>B5RUX0_DEBHA</name>
<dbReference type="InterPro" id="IPR042044">
    <property type="entry name" value="EXOC6PINT-1/Sec15/Tip20_C_dom2"/>
</dbReference>
<dbReference type="Pfam" id="PF04437">
    <property type="entry name" value="RINT1_TIP1"/>
    <property type="match status" value="1"/>
</dbReference>
<dbReference type="Proteomes" id="UP000000599">
    <property type="component" value="Chromosome G"/>
</dbReference>
<protein>
    <submittedName>
        <fullName evidence="1">DEHA2G21164p</fullName>
    </submittedName>
</protein>
<dbReference type="HOGENOM" id="CLU_362947_0_0_1"/>
<dbReference type="GO" id="GO:0060628">
    <property type="term" value="P:regulation of ER to Golgi vesicle-mediated transport"/>
    <property type="evidence" value="ECO:0007669"/>
    <property type="project" value="TreeGrafter"/>
</dbReference>
<dbReference type="OMA" id="TCSQIFM"/>
<accession>B5RUX0</accession>